<organism evidence="2 3">
    <name type="scientific">Gossypium stocksii</name>
    <dbReference type="NCBI Taxonomy" id="47602"/>
    <lineage>
        <taxon>Eukaryota</taxon>
        <taxon>Viridiplantae</taxon>
        <taxon>Streptophyta</taxon>
        <taxon>Embryophyta</taxon>
        <taxon>Tracheophyta</taxon>
        <taxon>Spermatophyta</taxon>
        <taxon>Magnoliopsida</taxon>
        <taxon>eudicotyledons</taxon>
        <taxon>Gunneridae</taxon>
        <taxon>Pentapetalae</taxon>
        <taxon>rosids</taxon>
        <taxon>malvids</taxon>
        <taxon>Malvales</taxon>
        <taxon>Malvaceae</taxon>
        <taxon>Malvoideae</taxon>
        <taxon>Gossypium</taxon>
    </lineage>
</organism>
<dbReference type="Proteomes" id="UP000828251">
    <property type="component" value="Unassembled WGS sequence"/>
</dbReference>
<comment type="caution">
    <text evidence="2">The sequence shown here is derived from an EMBL/GenBank/DDBJ whole genome shotgun (WGS) entry which is preliminary data.</text>
</comment>
<protein>
    <submittedName>
        <fullName evidence="2">Uncharacterized protein</fullName>
    </submittedName>
</protein>
<evidence type="ECO:0000256" key="1">
    <source>
        <dbReference type="SAM" id="MobiDB-lite"/>
    </source>
</evidence>
<sequence length="106" mass="11285">MNRPGPSPFARRAPDTLGPRSCSTLVHHRPPYAISWRGAIGQHRHLAASDVREPQAPSALSMCGSIGPHRHHGASSVREPRATSAPQCVRCARASSSIGTFPVSDT</sequence>
<keyword evidence="3" id="KW-1185">Reference proteome</keyword>
<feature type="region of interest" description="Disordered" evidence="1">
    <location>
        <begin position="1"/>
        <end position="22"/>
    </location>
</feature>
<reference evidence="2 3" key="1">
    <citation type="journal article" date="2021" name="Plant Biotechnol. J.">
        <title>Multi-omics assisted identification of the key and species-specific regulatory components of drought-tolerant mechanisms in Gossypium stocksii.</title>
        <authorList>
            <person name="Yu D."/>
            <person name="Ke L."/>
            <person name="Zhang D."/>
            <person name="Wu Y."/>
            <person name="Sun Y."/>
            <person name="Mei J."/>
            <person name="Sun J."/>
            <person name="Sun Y."/>
        </authorList>
    </citation>
    <scope>NUCLEOTIDE SEQUENCE [LARGE SCALE GENOMIC DNA]</scope>
    <source>
        <strain evidence="3">cv. E1</strain>
        <tissue evidence="2">Leaf</tissue>
    </source>
</reference>
<name>A0A9D3ZEH5_9ROSI</name>
<accession>A0A9D3ZEH5</accession>
<dbReference type="AlphaFoldDB" id="A0A9D3ZEH5"/>
<evidence type="ECO:0000313" key="2">
    <source>
        <dbReference type="EMBL" id="KAH1030308.1"/>
    </source>
</evidence>
<evidence type="ECO:0000313" key="3">
    <source>
        <dbReference type="Proteomes" id="UP000828251"/>
    </source>
</evidence>
<gene>
    <name evidence="2" type="ORF">J1N35_046172</name>
</gene>
<dbReference type="OrthoDB" id="10581426at2759"/>
<feature type="region of interest" description="Disordered" evidence="1">
    <location>
        <begin position="47"/>
        <end position="87"/>
    </location>
</feature>
<dbReference type="EMBL" id="JAIQCV010000019">
    <property type="protein sequence ID" value="KAH1030308.1"/>
    <property type="molecule type" value="Genomic_DNA"/>
</dbReference>
<proteinExistence type="predicted"/>